<proteinExistence type="predicted"/>
<dbReference type="GO" id="GO:0015074">
    <property type="term" value="P:DNA integration"/>
    <property type="evidence" value="ECO:0007669"/>
    <property type="project" value="InterPro"/>
</dbReference>
<dbReference type="SUPFAM" id="SSF46689">
    <property type="entry name" value="Homeodomain-like"/>
    <property type="match status" value="1"/>
</dbReference>
<dbReference type="InterPro" id="IPR050900">
    <property type="entry name" value="Transposase_IS3/IS150/IS904"/>
</dbReference>
<evidence type="ECO:0000313" key="6">
    <source>
        <dbReference type="EMBL" id="PEG32098.1"/>
    </source>
</evidence>
<dbReference type="InterPro" id="IPR036388">
    <property type="entry name" value="WH-like_DNA-bd_sf"/>
</dbReference>
<keyword evidence="7" id="KW-1185">Reference proteome</keyword>
<dbReference type="AlphaFoldDB" id="A0A2A7MHI5"/>
<dbReference type="InterPro" id="IPR036397">
    <property type="entry name" value="RNaseH_sf"/>
</dbReference>
<sequence>MAKYSYEFKKEVVQAYLDGKGGYKFLAKEFGIPSPSKVKLWVDNYRTLGDEALMRSRKNESFTFEYKLHVVELYLTSEVSYQELALQERIHNPTQIVKWVNDFRIAGPDALRPKKKGRKISLESSNKLSSKTESAEIVSVDTTAEHVKQLEDELLKLKIENAYLKELRRLRLEEEALLKKQRESSTASEEKFKLKDILAVVGFPKATYMYWQKRFNRENPNKELEEKILEIRSINKDWGYRRVYGALRKQGILINKKKVQRIMQKLNLQVTSFTRKSRKYSSYKGKVGKVAPNRIHRRFDTQIPHQKITTDTTEFKYYEVDDKGRMIIKKLYLDPFMDMCNREILSYGISQHPSAANIMGALNQAIEITADCPYRRTFHSDQGWAYQMKAYVHTLKENRIFQSMSRKGNCHDNSVMENFFGIMKQEMYYGVVYYSYDELKEAIEQYIKYYNEQRIKEKLGWMSPVEYRLNLLAA</sequence>
<dbReference type="InterPro" id="IPR025948">
    <property type="entry name" value="HTH-like_dom"/>
</dbReference>
<dbReference type="InterPro" id="IPR009057">
    <property type="entry name" value="Homeodomain-like_sf"/>
</dbReference>
<dbReference type="InterPro" id="IPR055247">
    <property type="entry name" value="InsJ-like_HTH"/>
</dbReference>
<dbReference type="Pfam" id="PF13518">
    <property type="entry name" value="HTH_28"/>
    <property type="match status" value="2"/>
</dbReference>
<comment type="function">
    <text evidence="1">Involved in the transposition of the insertion sequence.</text>
</comment>
<dbReference type="PANTHER" id="PTHR46889">
    <property type="entry name" value="TRANSPOSASE INSF FOR INSERTION SEQUENCE IS3B-RELATED"/>
    <property type="match status" value="1"/>
</dbReference>
<dbReference type="EMBL" id="PDCJ01000001">
    <property type="protein sequence ID" value="PEG31952.1"/>
    <property type="molecule type" value="Genomic_DNA"/>
</dbReference>
<evidence type="ECO:0000256" key="2">
    <source>
        <dbReference type="SAM" id="Coils"/>
    </source>
</evidence>
<dbReference type="InterPro" id="IPR048020">
    <property type="entry name" value="Transpos_IS3"/>
</dbReference>
<evidence type="ECO:0000256" key="1">
    <source>
        <dbReference type="ARBA" id="ARBA00002286"/>
    </source>
</evidence>
<keyword evidence="2" id="KW-0175">Coiled coil</keyword>
<dbReference type="GO" id="GO:0043565">
    <property type="term" value="F:sequence-specific DNA binding"/>
    <property type="evidence" value="ECO:0007669"/>
    <property type="project" value="InterPro"/>
</dbReference>
<accession>A0A2A7MHI5</accession>
<dbReference type="Pfam" id="PF13276">
    <property type="entry name" value="HTH_21"/>
    <property type="match status" value="1"/>
</dbReference>
<dbReference type="OrthoDB" id="9775203at2"/>
<evidence type="ECO:0000313" key="4">
    <source>
        <dbReference type="EMBL" id="PEG30568.1"/>
    </source>
</evidence>
<protein>
    <submittedName>
        <fullName evidence="4">IS3 family transposase</fullName>
    </submittedName>
</protein>
<feature type="coiled-coil region" evidence="2">
    <location>
        <begin position="140"/>
        <end position="184"/>
    </location>
</feature>
<gene>
    <name evidence="4" type="ORF">CQ394_02260</name>
    <name evidence="5" type="ORF">CQ394_09690</name>
    <name evidence="6" type="ORF">CQ394_10495</name>
</gene>
<name>A0A2A7MHI5_9CLOT</name>
<dbReference type="SUPFAM" id="SSF53098">
    <property type="entry name" value="Ribonuclease H-like"/>
    <property type="match status" value="1"/>
</dbReference>
<dbReference type="Pfam" id="PF00665">
    <property type="entry name" value="rve"/>
    <property type="match status" value="1"/>
</dbReference>
<dbReference type="SUPFAM" id="SSF48295">
    <property type="entry name" value="TrpR-like"/>
    <property type="match status" value="1"/>
</dbReference>
<dbReference type="InterPro" id="IPR010921">
    <property type="entry name" value="Trp_repressor/repl_initiator"/>
</dbReference>
<evidence type="ECO:0000313" key="5">
    <source>
        <dbReference type="EMBL" id="PEG31952.1"/>
    </source>
</evidence>
<dbReference type="Gene3D" id="3.30.420.10">
    <property type="entry name" value="Ribonuclease H-like superfamily/Ribonuclease H"/>
    <property type="match status" value="1"/>
</dbReference>
<dbReference type="STRING" id="137838.GCA_001458595_00013"/>
<dbReference type="EMBL" id="PDCJ01000001">
    <property type="protein sequence ID" value="PEG32098.1"/>
    <property type="molecule type" value="Genomic_DNA"/>
</dbReference>
<organism evidence="4 7">
    <name type="scientific">Clostridium neonatale</name>
    <dbReference type="NCBI Taxonomy" id="137838"/>
    <lineage>
        <taxon>Bacteria</taxon>
        <taxon>Bacillati</taxon>
        <taxon>Bacillota</taxon>
        <taxon>Clostridia</taxon>
        <taxon>Eubacteriales</taxon>
        <taxon>Clostridiaceae</taxon>
        <taxon>Clostridium</taxon>
    </lineage>
</organism>
<dbReference type="Gene3D" id="1.10.10.10">
    <property type="entry name" value="Winged helix-like DNA-binding domain superfamily/Winged helix DNA-binding domain"/>
    <property type="match status" value="1"/>
</dbReference>
<dbReference type="NCBIfam" id="NF033516">
    <property type="entry name" value="transpos_IS3"/>
    <property type="match status" value="1"/>
</dbReference>
<dbReference type="PANTHER" id="PTHR46889:SF4">
    <property type="entry name" value="TRANSPOSASE INSO FOR INSERTION SEQUENCE ELEMENT IS911B-RELATED"/>
    <property type="match status" value="1"/>
</dbReference>
<feature type="domain" description="Integrase catalytic" evidence="3">
    <location>
        <begin position="300"/>
        <end position="472"/>
    </location>
</feature>
<dbReference type="EMBL" id="PDCJ01000001">
    <property type="protein sequence ID" value="PEG30568.1"/>
    <property type="molecule type" value="Genomic_DNA"/>
</dbReference>
<dbReference type="InterPro" id="IPR001584">
    <property type="entry name" value="Integrase_cat-core"/>
</dbReference>
<dbReference type="Pfam" id="PF13333">
    <property type="entry name" value="rve_2"/>
    <property type="match status" value="1"/>
</dbReference>
<dbReference type="InterPro" id="IPR012337">
    <property type="entry name" value="RNaseH-like_sf"/>
</dbReference>
<reference evidence="4 7" key="1">
    <citation type="submission" date="2017-10" db="EMBL/GenBank/DDBJ databases">
        <title>Effective Description of Clostridium neonatale sp. nov. linked to necrotizing enterocolitis in neonates and a clarification of species assignable to the genus Clostridium (Prazmowski 1880) emend. Lawson and Rainey 2016.</title>
        <authorList>
            <person name="Bernard K."/>
            <person name="Burdz T."/>
            <person name="Wiebe D."/>
            <person name="Balcewich B."/>
            <person name="Alfa M."/>
            <person name="Bernier A.-M."/>
        </authorList>
    </citation>
    <scope>NUCLEOTIDE SEQUENCE [LARGE SCALE GENOMIC DNA]</scope>
    <source>
        <strain evidence="4 7">LCDC99A005</strain>
    </source>
</reference>
<comment type="caution">
    <text evidence="4">The sequence shown here is derived from an EMBL/GenBank/DDBJ whole genome shotgun (WGS) entry which is preliminary data.</text>
</comment>
<dbReference type="Proteomes" id="UP000220840">
    <property type="component" value="Unassembled WGS sequence"/>
</dbReference>
<evidence type="ECO:0000313" key="7">
    <source>
        <dbReference type="Proteomes" id="UP000220840"/>
    </source>
</evidence>
<dbReference type="PROSITE" id="PS50994">
    <property type="entry name" value="INTEGRASE"/>
    <property type="match status" value="1"/>
</dbReference>
<evidence type="ECO:0000259" key="3">
    <source>
        <dbReference type="PROSITE" id="PS50994"/>
    </source>
</evidence>